<dbReference type="InterPro" id="IPR023631">
    <property type="entry name" value="Amidase_dom"/>
</dbReference>
<dbReference type="PANTHER" id="PTHR46310">
    <property type="entry name" value="AMIDASE 1"/>
    <property type="match status" value="1"/>
</dbReference>
<proteinExistence type="predicted"/>
<dbReference type="Proteomes" id="UP001357223">
    <property type="component" value="Chromosome"/>
</dbReference>
<dbReference type="RefSeq" id="WP_338448561.1">
    <property type="nucleotide sequence ID" value="NZ_CP137640.1"/>
</dbReference>
<keyword evidence="3" id="KW-1185">Reference proteome</keyword>
<evidence type="ECO:0000313" key="3">
    <source>
        <dbReference type="Proteomes" id="UP001357223"/>
    </source>
</evidence>
<dbReference type="Pfam" id="PF01425">
    <property type="entry name" value="Amidase"/>
    <property type="match status" value="2"/>
</dbReference>
<feature type="domain" description="Amidase" evidence="1">
    <location>
        <begin position="20"/>
        <end position="194"/>
    </location>
</feature>
<feature type="domain" description="Amidase" evidence="1">
    <location>
        <begin position="281"/>
        <end position="379"/>
    </location>
</feature>
<evidence type="ECO:0000313" key="2">
    <source>
        <dbReference type="EMBL" id="WVX79628.1"/>
    </source>
</evidence>
<dbReference type="Gene3D" id="3.90.1300.10">
    <property type="entry name" value="Amidase signature (AS) domain"/>
    <property type="match status" value="1"/>
</dbReference>
<sequence>MKDNWNAFIKKDLILEPTGTGALDGLTFAVKDVFEIQNYKNTAGNPDWYRTHSLGKRNAPVIESFLQNGARLTGTTHTDELMYSLNGENSHYGTPLNPNAPDRIPGGSSSGSSVAAAAGIVDFAIGTDTGGSVRIPSSYCGIYGFRPTHGIVDINGVIPLAKSFDTVGWMSKDLNILLKVGEVLIDHQVPTHDSFPYLFFEEESWNFIDEDSKNILLQAAAVFEEMGSVKQSLKVSTDGLSNWADLFRSIQGIEIWKEHGTWIEKENPEFGPGIAERFKWTSTLKQEDLPSLMERQANIRQHLSTILKDNGLLVIPTSPDVAPLRNTQEEKLEQHRTRTMQLTCMAGLSGFPQITVPFKNKNGIPIGLSFIANQNQDLNLIKCALKLIESRG</sequence>
<organism evidence="2 3">
    <name type="scientific">Niallia oryzisoli</name>
    <dbReference type="NCBI Taxonomy" id="1737571"/>
    <lineage>
        <taxon>Bacteria</taxon>
        <taxon>Bacillati</taxon>
        <taxon>Bacillota</taxon>
        <taxon>Bacilli</taxon>
        <taxon>Bacillales</taxon>
        <taxon>Bacillaceae</taxon>
        <taxon>Niallia</taxon>
    </lineage>
</organism>
<dbReference type="NCBIfam" id="NF006169">
    <property type="entry name" value="PRK08310.1"/>
    <property type="match status" value="1"/>
</dbReference>
<dbReference type="EC" id="3.5.1.4" evidence="2"/>
<dbReference type="PANTHER" id="PTHR46310:SF7">
    <property type="entry name" value="AMIDASE 1"/>
    <property type="match status" value="1"/>
</dbReference>
<dbReference type="GO" id="GO:0004040">
    <property type="term" value="F:amidase activity"/>
    <property type="evidence" value="ECO:0007669"/>
    <property type="project" value="UniProtKB-EC"/>
</dbReference>
<accession>A0ABZ2C9G8</accession>
<dbReference type="EMBL" id="CP137640">
    <property type="protein sequence ID" value="WVX79628.1"/>
    <property type="molecule type" value="Genomic_DNA"/>
</dbReference>
<dbReference type="InterPro" id="IPR036928">
    <property type="entry name" value="AS_sf"/>
</dbReference>
<dbReference type="SUPFAM" id="SSF75304">
    <property type="entry name" value="Amidase signature (AS) enzymes"/>
    <property type="match status" value="1"/>
</dbReference>
<gene>
    <name evidence="2" type="ORF">R4Z09_20390</name>
</gene>
<reference evidence="2 3" key="1">
    <citation type="submission" date="2023-10" db="EMBL/GenBank/DDBJ databases">
        <title>Niallia locisalis sp.nov. isolated from a salt pond sample.</title>
        <authorList>
            <person name="Li X.-J."/>
            <person name="Dong L."/>
        </authorList>
    </citation>
    <scope>NUCLEOTIDE SEQUENCE [LARGE SCALE GENOMIC DNA]</scope>
    <source>
        <strain evidence="2 3">DSM 29761</strain>
    </source>
</reference>
<protein>
    <submittedName>
        <fullName evidence="2">Amidase</fullName>
        <ecNumber evidence="2">3.5.1.4</ecNumber>
    </submittedName>
</protein>
<keyword evidence="2" id="KW-0378">Hydrolase</keyword>
<name>A0ABZ2C9G8_9BACI</name>
<evidence type="ECO:0000259" key="1">
    <source>
        <dbReference type="Pfam" id="PF01425"/>
    </source>
</evidence>